<dbReference type="InterPro" id="IPR019752">
    <property type="entry name" value="Pyrv/ketoisovalerate_OxRed_cat"/>
</dbReference>
<evidence type="ECO:0000313" key="5">
    <source>
        <dbReference type="Proteomes" id="UP000177418"/>
    </source>
</evidence>
<dbReference type="Gene3D" id="3.40.50.970">
    <property type="match status" value="1"/>
</dbReference>
<dbReference type="SUPFAM" id="SSF52518">
    <property type="entry name" value="Thiamin diphosphate-binding fold (THDP-binding)"/>
    <property type="match status" value="1"/>
</dbReference>
<organism evidence="4 5">
    <name type="scientific">Candidatus Roizmanbacteria bacterium RIFCSPLOWO2_02_FULL_36_11</name>
    <dbReference type="NCBI Taxonomy" id="1802071"/>
    <lineage>
        <taxon>Bacteria</taxon>
        <taxon>Candidatus Roizmaniibacteriota</taxon>
    </lineage>
</organism>
<protein>
    <recommendedName>
        <fullName evidence="6">2-oxoacid:ferredoxin oxidoreductase subunit alpha</fullName>
    </recommendedName>
</protein>
<dbReference type="Pfam" id="PF01558">
    <property type="entry name" value="POR"/>
    <property type="match status" value="1"/>
</dbReference>
<dbReference type="Proteomes" id="UP000177418">
    <property type="component" value="Unassembled WGS sequence"/>
</dbReference>
<dbReference type="Gene3D" id="3.40.50.920">
    <property type="match status" value="1"/>
</dbReference>
<dbReference type="CDD" id="cd07034">
    <property type="entry name" value="TPP_PYR_PFOR_IOR-alpha_like"/>
    <property type="match status" value="1"/>
</dbReference>
<accession>A0A1F7JCC7</accession>
<dbReference type="GO" id="GO:0016903">
    <property type="term" value="F:oxidoreductase activity, acting on the aldehyde or oxo group of donors"/>
    <property type="evidence" value="ECO:0007669"/>
    <property type="project" value="InterPro"/>
</dbReference>
<dbReference type="AlphaFoldDB" id="A0A1F7JCC7"/>
<reference evidence="4 5" key="1">
    <citation type="journal article" date="2016" name="Nat. Commun.">
        <title>Thousands of microbial genomes shed light on interconnected biogeochemical processes in an aquifer system.</title>
        <authorList>
            <person name="Anantharaman K."/>
            <person name="Brown C.T."/>
            <person name="Hug L.A."/>
            <person name="Sharon I."/>
            <person name="Castelle C.J."/>
            <person name="Probst A.J."/>
            <person name="Thomas B.C."/>
            <person name="Singh A."/>
            <person name="Wilkins M.J."/>
            <person name="Karaoz U."/>
            <person name="Brodie E.L."/>
            <person name="Williams K.H."/>
            <person name="Hubbard S.S."/>
            <person name="Banfield J.F."/>
        </authorList>
    </citation>
    <scope>NUCLEOTIDE SEQUENCE [LARGE SCALE GENOMIC DNA]</scope>
</reference>
<dbReference type="NCBIfam" id="TIGR03710">
    <property type="entry name" value="OAFO_sf"/>
    <property type="match status" value="1"/>
</dbReference>
<keyword evidence="1" id="KW-0560">Oxidoreductase</keyword>
<feature type="domain" description="Pyruvate flavodoxin/ferredoxin oxidoreductase pyrimidine binding" evidence="3">
    <location>
        <begin position="210"/>
        <end position="448"/>
    </location>
</feature>
<dbReference type="PANTHER" id="PTHR32154:SF20">
    <property type="entry name" value="2-OXOGLUTARATE OXIDOREDUCTASE SUBUNIT KORA"/>
    <property type="match status" value="1"/>
</dbReference>
<sequence length="575" mass="64309">MDKRHLWKIGGEAGFGIMTTGQMFSKIATRHGYQIFEYFEYPSLIRGGHNTVEIIVSSDPVSSTKSIIDILVCLNNQTYQFHKHRLSKNSLVVYDSSDFNIDEGDILKIDLPFKRFLKEEGAPLVMMNNIAMGASLALMGWDLKILNQMITNQFQKKGEDIVKKNEKMAQLGFDFITTKYNDKILTLPETVIKEPQLVLTGNDAFALGSIIADCRLYSAYPMTPSSTVLTTLADYAEKVGMVVRHAEDEISVINTALGAAFAGCRAAVGTSGGGFALMVESVSLAGIAEIPIVIFLSQRPGPATGLPTWTEQGDLLFAIHSGHGEFPKIVLAPGDVDEMYECTTQAFDLADIYQTPVIILSDKLLSESHKSIMMGKFKLFAQNYKKRRGKIINHSAEKKYLRYKITDDGISTMLIPGFEGVYYQANSYEHVEDGHTTENAQDRTAQVKKRNNKTATYLRNDFKMPKIYGDINKASVVFVSWGSNKGAILAAMETLNNRAILSACLHFTHVFPLDSERIKTLFSNNKRYILVENNSHGQFGKLLRQETGINIKEKILKFDGRPIWPEEIIEYVNLK</sequence>
<dbReference type="InterPro" id="IPR029061">
    <property type="entry name" value="THDP-binding"/>
</dbReference>
<proteinExistence type="predicted"/>
<evidence type="ECO:0000256" key="1">
    <source>
        <dbReference type="ARBA" id="ARBA00023002"/>
    </source>
</evidence>
<dbReference type="InterPro" id="IPR009014">
    <property type="entry name" value="Transketo_C/PFOR_II"/>
</dbReference>
<evidence type="ECO:0000259" key="2">
    <source>
        <dbReference type="Pfam" id="PF01558"/>
    </source>
</evidence>
<dbReference type="Pfam" id="PF01855">
    <property type="entry name" value="POR_N"/>
    <property type="match status" value="1"/>
</dbReference>
<dbReference type="PANTHER" id="PTHR32154">
    <property type="entry name" value="PYRUVATE-FLAVODOXIN OXIDOREDUCTASE-RELATED"/>
    <property type="match status" value="1"/>
</dbReference>
<evidence type="ECO:0000259" key="3">
    <source>
        <dbReference type="Pfam" id="PF01855"/>
    </source>
</evidence>
<evidence type="ECO:0008006" key="6">
    <source>
        <dbReference type="Google" id="ProtNLM"/>
    </source>
</evidence>
<dbReference type="InterPro" id="IPR050722">
    <property type="entry name" value="Pyruvate:ferred/Flavod_OxRd"/>
</dbReference>
<gene>
    <name evidence="4" type="ORF">A3H78_03065</name>
</gene>
<dbReference type="GO" id="GO:0006979">
    <property type="term" value="P:response to oxidative stress"/>
    <property type="evidence" value="ECO:0007669"/>
    <property type="project" value="TreeGrafter"/>
</dbReference>
<dbReference type="Gene3D" id="3.40.920.10">
    <property type="entry name" value="Pyruvate-ferredoxin oxidoreductase, PFOR, domain III"/>
    <property type="match status" value="1"/>
</dbReference>
<evidence type="ECO:0000313" key="4">
    <source>
        <dbReference type="EMBL" id="OGK53261.1"/>
    </source>
</evidence>
<dbReference type="EMBL" id="MGAV01000021">
    <property type="protein sequence ID" value="OGK53261.1"/>
    <property type="molecule type" value="Genomic_DNA"/>
</dbReference>
<dbReference type="InterPro" id="IPR002869">
    <property type="entry name" value="Pyrv_flavodox_OxRed_cen"/>
</dbReference>
<dbReference type="SUPFAM" id="SSF53323">
    <property type="entry name" value="Pyruvate-ferredoxin oxidoreductase, PFOR, domain III"/>
    <property type="match status" value="1"/>
</dbReference>
<name>A0A1F7JCC7_9BACT</name>
<comment type="caution">
    <text evidence="4">The sequence shown here is derived from an EMBL/GenBank/DDBJ whole genome shotgun (WGS) entry which is preliminary data.</text>
</comment>
<dbReference type="InterPro" id="IPR002880">
    <property type="entry name" value="Pyrv_Fd/Flavodoxin_OxRdtase_N"/>
</dbReference>
<feature type="domain" description="Pyruvate/ketoisovalerate oxidoreductase catalytic" evidence="2">
    <location>
        <begin position="14"/>
        <end position="174"/>
    </location>
</feature>
<dbReference type="InterPro" id="IPR022367">
    <property type="entry name" value="2-oxoacid/accept_OxRdtase_asu"/>
</dbReference>
<dbReference type="FunFam" id="3.40.50.970:FF:000022">
    <property type="entry name" value="2-oxoglutarate ferredoxin oxidoreductase alpha subunit"/>
    <property type="match status" value="1"/>
</dbReference>
<dbReference type="SUPFAM" id="SSF52922">
    <property type="entry name" value="TK C-terminal domain-like"/>
    <property type="match status" value="1"/>
</dbReference>